<proteinExistence type="predicted"/>
<evidence type="ECO:0000313" key="3">
    <source>
        <dbReference type="Proteomes" id="UP001221597"/>
    </source>
</evidence>
<protein>
    <submittedName>
        <fullName evidence="2">Uncharacterized protein</fullName>
    </submittedName>
</protein>
<accession>A0ABY8ISZ0</accession>
<dbReference type="Proteomes" id="UP001221597">
    <property type="component" value="Chromosome"/>
</dbReference>
<keyword evidence="1" id="KW-0175">Coiled coil</keyword>
<name>A0ABY8ISZ0_9BACI</name>
<organism evidence="2 3">
    <name type="scientific">Halobacillus naozhouensis</name>
    <dbReference type="NCBI Taxonomy" id="554880"/>
    <lineage>
        <taxon>Bacteria</taxon>
        <taxon>Bacillati</taxon>
        <taxon>Bacillota</taxon>
        <taxon>Bacilli</taxon>
        <taxon>Bacillales</taxon>
        <taxon>Bacillaceae</taxon>
        <taxon>Halobacillus</taxon>
    </lineage>
</organism>
<dbReference type="EMBL" id="CP121671">
    <property type="protein sequence ID" value="WFT73067.1"/>
    <property type="molecule type" value="Genomic_DNA"/>
</dbReference>
<dbReference type="RefSeq" id="WP_283075095.1">
    <property type="nucleotide sequence ID" value="NZ_CP121671.1"/>
</dbReference>
<reference evidence="2 3" key="1">
    <citation type="submission" date="2023-04" db="EMBL/GenBank/DDBJ databases">
        <title>Genome sequence of Halobacillus naozhouensis KACC 21980.</title>
        <authorList>
            <person name="Kim S."/>
            <person name="Heo J."/>
            <person name="Kwon S.-W."/>
        </authorList>
    </citation>
    <scope>NUCLEOTIDE SEQUENCE [LARGE SCALE GENOMIC DNA]</scope>
    <source>
        <strain evidence="2 3">KCTC 13234</strain>
    </source>
</reference>
<evidence type="ECO:0000256" key="1">
    <source>
        <dbReference type="SAM" id="Coils"/>
    </source>
</evidence>
<keyword evidence="3" id="KW-1185">Reference proteome</keyword>
<feature type="coiled-coil region" evidence="1">
    <location>
        <begin position="9"/>
        <end position="69"/>
    </location>
</feature>
<sequence length="88" mass="10361">MDKQSVVSMAMYEEQLELLRDKFSQMENRISLKTDEVVFTMAVSHRKEIDFLKEEVLHLRGQLKVAKKEQQQLFVKKYAASARRRSVG</sequence>
<gene>
    <name evidence="2" type="ORF">P9989_11670</name>
</gene>
<evidence type="ECO:0000313" key="2">
    <source>
        <dbReference type="EMBL" id="WFT73067.1"/>
    </source>
</evidence>